<keyword evidence="3" id="KW-1185">Reference proteome</keyword>
<dbReference type="PANTHER" id="PTHR48098">
    <property type="entry name" value="ENTEROCHELIN ESTERASE-RELATED"/>
    <property type="match status" value="1"/>
</dbReference>
<evidence type="ECO:0000313" key="3">
    <source>
        <dbReference type="Proteomes" id="UP001141259"/>
    </source>
</evidence>
<feature type="transmembrane region" description="Helical" evidence="1">
    <location>
        <begin position="12"/>
        <end position="32"/>
    </location>
</feature>
<dbReference type="PANTHER" id="PTHR48098:SF1">
    <property type="entry name" value="DIACYLGLYCEROL ACYLTRANSFERASE_MYCOLYLTRANSFERASE AG85A"/>
    <property type="match status" value="1"/>
</dbReference>
<dbReference type="Proteomes" id="UP001141259">
    <property type="component" value="Unassembled WGS sequence"/>
</dbReference>
<dbReference type="AlphaFoldDB" id="A0A9X3AGX5"/>
<feature type="transmembrane region" description="Helical" evidence="1">
    <location>
        <begin position="44"/>
        <end position="64"/>
    </location>
</feature>
<keyword evidence="1" id="KW-0472">Membrane</keyword>
<dbReference type="RefSeq" id="WP_259626178.1">
    <property type="nucleotide sequence ID" value="NZ_JANYMP010000014.1"/>
</dbReference>
<gene>
    <name evidence="2" type="ORF">NZH93_27875</name>
</gene>
<dbReference type="EMBL" id="JANYMP010000014">
    <property type="protein sequence ID" value="MCS7480692.1"/>
    <property type="molecule type" value="Genomic_DNA"/>
</dbReference>
<dbReference type="GO" id="GO:0016787">
    <property type="term" value="F:hydrolase activity"/>
    <property type="evidence" value="ECO:0007669"/>
    <property type="project" value="UniProtKB-KW"/>
</dbReference>
<evidence type="ECO:0000313" key="2">
    <source>
        <dbReference type="EMBL" id="MCS7480692.1"/>
    </source>
</evidence>
<dbReference type="InterPro" id="IPR050583">
    <property type="entry name" value="Mycobacterial_A85_antigen"/>
</dbReference>
<keyword evidence="1" id="KW-1133">Transmembrane helix</keyword>
<dbReference type="InterPro" id="IPR000801">
    <property type="entry name" value="Esterase-like"/>
</dbReference>
<keyword evidence="1" id="KW-0812">Transmembrane</keyword>
<sequence length="432" mass="46092">MTSPLELSLITGPVPVVVAVCGAAAGVALLAARGRTWWTRVVPISAAACALLAVGVALIVDRVWKPFPEPLPAVVPVCLGVVVLGVVLAVARWRHDRWPRRALSAVAALVVLVSGLSGVNQHFGQYSTLRTALGSSTTVPLDVAAPPATGLLTVPPGKGLADVWSPPADLPVRGTVSETPIPSSTDYRPRPAMVYLPPAYAAANRPRLPVLVLLSGQPGTPHDWFDAGELARHLDAYARLHRGLAPIVVVPDQLGSTTANPMCLDSPLGKVETYLAKDVPGWIRNRLQVNGSRGAWTIAGLSQGGTCSFQLAVRAPEVYARFIDLSGQREPTLGTRADTVRAAFGGDEAAFRRVNPLDVLARTRFPDTQGMVVAGRDDATYRDDDREVYEACLRAGMDVRWRELPGAHDWRVWRSGLVDALPWLGERTGLGG</sequence>
<feature type="transmembrane region" description="Helical" evidence="1">
    <location>
        <begin position="70"/>
        <end position="90"/>
    </location>
</feature>
<dbReference type="SUPFAM" id="SSF53474">
    <property type="entry name" value="alpha/beta-Hydrolases"/>
    <property type="match status" value="1"/>
</dbReference>
<feature type="transmembrane region" description="Helical" evidence="1">
    <location>
        <begin position="102"/>
        <end position="119"/>
    </location>
</feature>
<keyword evidence="2" id="KW-0378">Hydrolase</keyword>
<dbReference type="GO" id="GO:0016747">
    <property type="term" value="F:acyltransferase activity, transferring groups other than amino-acyl groups"/>
    <property type="evidence" value="ECO:0007669"/>
    <property type="project" value="TreeGrafter"/>
</dbReference>
<organism evidence="2 3">
    <name type="scientific">Umezawaea endophytica</name>
    <dbReference type="NCBI Taxonomy" id="1654476"/>
    <lineage>
        <taxon>Bacteria</taxon>
        <taxon>Bacillati</taxon>
        <taxon>Actinomycetota</taxon>
        <taxon>Actinomycetes</taxon>
        <taxon>Pseudonocardiales</taxon>
        <taxon>Pseudonocardiaceae</taxon>
        <taxon>Umezawaea</taxon>
    </lineage>
</organism>
<comment type="caution">
    <text evidence="2">The sequence shown here is derived from an EMBL/GenBank/DDBJ whole genome shotgun (WGS) entry which is preliminary data.</text>
</comment>
<dbReference type="Gene3D" id="3.40.50.1820">
    <property type="entry name" value="alpha/beta hydrolase"/>
    <property type="match status" value="1"/>
</dbReference>
<reference evidence="2" key="1">
    <citation type="submission" date="2022-08" db="EMBL/GenBank/DDBJ databases">
        <authorList>
            <person name="Tistechok S."/>
            <person name="Samborskyy M."/>
            <person name="Roman I."/>
        </authorList>
    </citation>
    <scope>NUCLEOTIDE SEQUENCE</scope>
    <source>
        <strain evidence="2">DSM 103496</strain>
    </source>
</reference>
<evidence type="ECO:0000256" key="1">
    <source>
        <dbReference type="SAM" id="Phobius"/>
    </source>
</evidence>
<dbReference type="InterPro" id="IPR029058">
    <property type="entry name" value="AB_hydrolase_fold"/>
</dbReference>
<name>A0A9X3AGX5_9PSEU</name>
<accession>A0A9X3AGX5</accession>
<dbReference type="Pfam" id="PF00756">
    <property type="entry name" value="Esterase"/>
    <property type="match status" value="1"/>
</dbReference>
<protein>
    <submittedName>
        <fullName evidence="2">Alpha/beta hydrolase-fold protein</fullName>
    </submittedName>
</protein>
<proteinExistence type="predicted"/>